<dbReference type="CDD" id="cd03801">
    <property type="entry name" value="GT4_PimA-like"/>
    <property type="match status" value="1"/>
</dbReference>
<dbReference type="Proteomes" id="UP000317318">
    <property type="component" value="Chromosome"/>
</dbReference>
<dbReference type="Gene3D" id="3.40.50.2000">
    <property type="entry name" value="Glycogen Phosphorylase B"/>
    <property type="match status" value="2"/>
</dbReference>
<evidence type="ECO:0000313" key="3">
    <source>
        <dbReference type="EMBL" id="QDT39131.1"/>
    </source>
</evidence>
<dbReference type="AlphaFoldDB" id="A0A517R5G6"/>
<dbReference type="OrthoDB" id="9775208at2"/>
<dbReference type="EC" id="2.4.1.301" evidence="3"/>
<dbReference type="InterPro" id="IPR028098">
    <property type="entry name" value="Glyco_trans_4-like_N"/>
</dbReference>
<dbReference type="InterPro" id="IPR001296">
    <property type="entry name" value="Glyco_trans_1"/>
</dbReference>
<keyword evidence="3" id="KW-0328">Glycosyltransferase</keyword>
<feature type="domain" description="Glycosyl transferase family 1" evidence="1">
    <location>
        <begin position="177"/>
        <end position="333"/>
    </location>
</feature>
<dbReference type="GO" id="GO:0016757">
    <property type="term" value="F:glycosyltransferase activity"/>
    <property type="evidence" value="ECO:0007669"/>
    <property type="project" value="UniProtKB-KW"/>
</dbReference>
<dbReference type="KEGG" id="svp:Pan189_35340"/>
<reference evidence="3 4" key="1">
    <citation type="submission" date="2019-02" db="EMBL/GenBank/DDBJ databases">
        <title>Deep-cultivation of Planctomycetes and their phenomic and genomic characterization uncovers novel biology.</title>
        <authorList>
            <person name="Wiegand S."/>
            <person name="Jogler M."/>
            <person name="Boedeker C."/>
            <person name="Pinto D."/>
            <person name="Vollmers J."/>
            <person name="Rivas-Marin E."/>
            <person name="Kohn T."/>
            <person name="Peeters S.H."/>
            <person name="Heuer A."/>
            <person name="Rast P."/>
            <person name="Oberbeckmann S."/>
            <person name="Bunk B."/>
            <person name="Jeske O."/>
            <person name="Meyerdierks A."/>
            <person name="Storesund J.E."/>
            <person name="Kallscheuer N."/>
            <person name="Luecker S."/>
            <person name="Lage O.M."/>
            <person name="Pohl T."/>
            <person name="Merkel B.J."/>
            <person name="Hornburger P."/>
            <person name="Mueller R.-W."/>
            <person name="Bruemmer F."/>
            <person name="Labrenz M."/>
            <person name="Spormann A.M."/>
            <person name="Op den Camp H."/>
            <person name="Overmann J."/>
            <person name="Amann R."/>
            <person name="Jetten M.S.M."/>
            <person name="Mascher T."/>
            <person name="Medema M.H."/>
            <person name="Devos D.P."/>
            <person name="Kaster A.-K."/>
            <person name="Ovreas L."/>
            <person name="Rohde M."/>
            <person name="Galperin M.Y."/>
            <person name="Jogler C."/>
        </authorList>
    </citation>
    <scope>NUCLEOTIDE SEQUENCE [LARGE SCALE GENOMIC DNA]</scope>
    <source>
        <strain evidence="3 4">Pan189</strain>
    </source>
</reference>
<keyword evidence="4" id="KW-1185">Reference proteome</keyword>
<dbReference type="RefSeq" id="WP_145365297.1">
    <property type="nucleotide sequence ID" value="NZ_CP036268.1"/>
</dbReference>
<evidence type="ECO:0000259" key="1">
    <source>
        <dbReference type="Pfam" id="PF00534"/>
    </source>
</evidence>
<dbReference type="SUPFAM" id="SSF53756">
    <property type="entry name" value="UDP-Glycosyltransferase/glycogen phosphorylase"/>
    <property type="match status" value="1"/>
</dbReference>
<gene>
    <name evidence="3" type="primary">kanE</name>
    <name evidence="3" type="ORF">Pan189_35340</name>
</gene>
<keyword evidence="3" id="KW-0808">Transferase</keyword>
<dbReference type="PANTHER" id="PTHR45947:SF3">
    <property type="entry name" value="SULFOQUINOVOSYL TRANSFERASE SQD2"/>
    <property type="match status" value="1"/>
</dbReference>
<dbReference type="Pfam" id="PF00534">
    <property type="entry name" value="Glycos_transf_1"/>
    <property type="match status" value="1"/>
</dbReference>
<sequence length="382" mass="41333">MSDSLLKVLLFSGRFEVRASSSYTLRLARRLPEFGVEPRIVCTDARRIDPELRNALSVGIYPHLLSPVLGSVVFEGLRRDQADDPPDLVHAQSLAVLKPAVRLAKLLGCPCIVTFAASPPATTRFPEIGRGCQAAIAISSALRNDLIRRNRVRPNFVRQIHSGVDIPEVDDLNTVLEPGHTPVVGTAGPLEISKGLPYFLGAAARVLASHPQTQFLVSGAGPEEHNLRRLARELKLDGSLTFASSLYDFSRSMSALDIFCLPSLQQGLGATMLEAMANGRPVVATRVGGVDTIVTDGETGLIVPPSDSSRLSERIIELLDDPPLARRIGDAGRTLVRERFQVARMVAETAALYGEVIAGRADLSKSTERKLKCKLPKPTVKN</sequence>
<dbReference type="EMBL" id="CP036268">
    <property type="protein sequence ID" value="QDT39131.1"/>
    <property type="molecule type" value="Genomic_DNA"/>
</dbReference>
<dbReference type="PANTHER" id="PTHR45947">
    <property type="entry name" value="SULFOQUINOVOSYL TRANSFERASE SQD2"/>
    <property type="match status" value="1"/>
</dbReference>
<name>A0A517R5G6_9PLAN</name>
<dbReference type="InterPro" id="IPR050194">
    <property type="entry name" value="Glycosyltransferase_grp1"/>
</dbReference>
<evidence type="ECO:0000259" key="2">
    <source>
        <dbReference type="Pfam" id="PF13439"/>
    </source>
</evidence>
<accession>A0A517R5G6</accession>
<evidence type="ECO:0000313" key="4">
    <source>
        <dbReference type="Proteomes" id="UP000317318"/>
    </source>
</evidence>
<proteinExistence type="predicted"/>
<protein>
    <submittedName>
        <fullName evidence="3">Alpha-D-kanosaminyltransferase</fullName>
        <ecNumber evidence="3">2.4.1.301</ecNumber>
    </submittedName>
</protein>
<dbReference type="Pfam" id="PF13439">
    <property type="entry name" value="Glyco_transf_4"/>
    <property type="match status" value="1"/>
</dbReference>
<organism evidence="3 4">
    <name type="scientific">Stratiformator vulcanicus</name>
    <dbReference type="NCBI Taxonomy" id="2527980"/>
    <lineage>
        <taxon>Bacteria</taxon>
        <taxon>Pseudomonadati</taxon>
        <taxon>Planctomycetota</taxon>
        <taxon>Planctomycetia</taxon>
        <taxon>Planctomycetales</taxon>
        <taxon>Planctomycetaceae</taxon>
        <taxon>Stratiformator</taxon>
    </lineage>
</organism>
<feature type="domain" description="Glycosyltransferase subfamily 4-like N-terminal" evidence="2">
    <location>
        <begin position="22"/>
        <end position="166"/>
    </location>
</feature>